<keyword evidence="3" id="KW-1185">Reference proteome</keyword>
<evidence type="ECO:0000256" key="1">
    <source>
        <dbReference type="SAM" id="SignalP"/>
    </source>
</evidence>
<dbReference type="AlphaFoldDB" id="A0A1H6H5B4"/>
<name>A0A1H6H5B4_MAGFU</name>
<feature type="chain" id="PRO_5010307473" evidence="1">
    <location>
        <begin position="23"/>
        <end position="195"/>
    </location>
</feature>
<feature type="signal peptide" evidence="1">
    <location>
        <begin position="1"/>
        <end position="22"/>
    </location>
</feature>
<dbReference type="RefSeq" id="WP_074766242.1">
    <property type="nucleotide sequence ID" value="NZ_FNWO01000003.1"/>
</dbReference>
<dbReference type="EMBL" id="FNWO01000003">
    <property type="protein sequence ID" value="SEH31047.1"/>
    <property type="molecule type" value="Genomic_DNA"/>
</dbReference>
<accession>A0A1H6H5B4</accession>
<reference evidence="3" key="1">
    <citation type="submission" date="2016-10" db="EMBL/GenBank/DDBJ databases">
        <authorList>
            <person name="Varghese N."/>
            <person name="Submissions S."/>
        </authorList>
    </citation>
    <scope>NUCLEOTIDE SEQUENCE [LARGE SCALE GENOMIC DNA]</scope>
    <source>
        <strain evidence="3">DSM 13234</strain>
    </source>
</reference>
<sequence>MRQGRGLFLALLLIGAAAVAPAQEAPPARLDGPTSVQIDGATGAIVLRGGKVYVDPGEGRGGPILLMEQDRRQSAAQIRDQAVAAIERGKPTDLPSTSDVVEVRRIDPGPAGGDSSIEIRLRERTPAGEARARAVRALNEGQVTAYEDDTAEVIVLGTRPGVGPTIVNVQKTRSGKACVTIGTVGVGDESCRSLR</sequence>
<dbReference type="Proteomes" id="UP000182983">
    <property type="component" value="Unassembled WGS sequence"/>
</dbReference>
<gene>
    <name evidence="2" type="ORF">SAMN04244559_01052</name>
</gene>
<evidence type="ECO:0000313" key="2">
    <source>
        <dbReference type="EMBL" id="SEH31047.1"/>
    </source>
</evidence>
<proteinExistence type="predicted"/>
<keyword evidence="1" id="KW-0732">Signal</keyword>
<protein>
    <submittedName>
        <fullName evidence="2">Uncharacterized protein</fullName>
    </submittedName>
</protein>
<organism evidence="2 3">
    <name type="scientific">Magnetospirillum fulvum</name>
    <name type="common">Rhodospirillum fulvum</name>
    <dbReference type="NCBI Taxonomy" id="1082"/>
    <lineage>
        <taxon>Bacteria</taxon>
        <taxon>Pseudomonadati</taxon>
        <taxon>Pseudomonadota</taxon>
        <taxon>Alphaproteobacteria</taxon>
        <taxon>Rhodospirillales</taxon>
        <taxon>Rhodospirillaceae</taxon>
        <taxon>Magnetospirillum</taxon>
    </lineage>
</organism>
<evidence type="ECO:0000313" key="3">
    <source>
        <dbReference type="Proteomes" id="UP000182983"/>
    </source>
</evidence>